<keyword evidence="6" id="KW-0378">Hydrolase</keyword>
<keyword evidence="4" id="KW-0479">Metal-binding</keyword>
<keyword evidence="9" id="KW-0472">Membrane</keyword>
<dbReference type="GO" id="GO:0046872">
    <property type="term" value="F:metal ion binding"/>
    <property type="evidence" value="ECO:0007669"/>
    <property type="project" value="UniProtKB-KW"/>
</dbReference>
<dbReference type="Proteomes" id="UP000000370">
    <property type="component" value="Chromosome"/>
</dbReference>
<dbReference type="eggNOG" id="COG3568">
    <property type="taxonomic scope" value="Bacteria"/>
</dbReference>
<dbReference type="PANTHER" id="PTHR15822:SF4">
    <property type="entry name" value="TYROSYL-DNA PHOSPHODIESTERASE 2"/>
    <property type="match status" value="1"/>
</dbReference>
<dbReference type="AlphaFoldDB" id="A9KQJ5"/>
<dbReference type="InterPro" id="IPR051547">
    <property type="entry name" value="TDP2-like"/>
</dbReference>
<dbReference type="InterPro" id="IPR036691">
    <property type="entry name" value="Endo/exonu/phosph_ase_sf"/>
</dbReference>
<proteinExistence type="predicted"/>
<dbReference type="KEGG" id="cpy:Cphy_1534"/>
<dbReference type="Gene3D" id="3.60.10.10">
    <property type="entry name" value="Endonuclease/exonuclease/phosphatase"/>
    <property type="match status" value="1"/>
</dbReference>
<evidence type="ECO:0000256" key="3">
    <source>
        <dbReference type="ARBA" id="ARBA00022722"/>
    </source>
</evidence>
<dbReference type="STRING" id="357809.Cphy_1534"/>
<feature type="domain" description="Endonuclease/exonuclease/phosphatase" evidence="10">
    <location>
        <begin position="64"/>
        <end position="269"/>
    </location>
</feature>
<dbReference type="PANTHER" id="PTHR15822">
    <property type="entry name" value="TRAF AND TNF RECEPTOR-ASSOCIATED PROTEIN"/>
    <property type="match status" value="1"/>
</dbReference>
<keyword evidence="3" id="KW-0540">Nuclease</keyword>
<evidence type="ECO:0000259" key="10">
    <source>
        <dbReference type="Pfam" id="PF03372"/>
    </source>
</evidence>
<reference evidence="12" key="1">
    <citation type="submission" date="2007-11" db="EMBL/GenBank/DDBJ databases">
        <title>Complete genome sequence of Clostridium phytofermentans ISDg.</title>
        <authorList>
            <person name="Leschine S.B."/>
            <person name="Warnick T.A."/>
            <person name="Blanchard J.L."/>
            <person name="Schnell D.J."/>
            <person name="Petit E.L."/>
            <person name="LaTouf W.G."/>
            <person name="Copeland A."/>
            <person name="Lucas S."/>
            <person name="Lapidus A."/>
            <person name="Barry K."/>
            <person name="Glavina del Rio T."/>
            <person name="Dalin E."/>
            <person name="Tice H."/>
            <person name="Pitluck S."/>
            <person name="Kiss H."/>
            <person name="Brettin T."/>
            <person name="Bruce D."/>
            <person name="Detter J.C."/>
            <person name="Han C."/>
            <person name="Kuske C."/>
            <person name="Schmutz J."/>
            <person name="Larimer F."/>
            <person name="Land M."/>
            <person name="Hauser L."/>
            <person name="Kyrpides N."/>
            <person name="Kim E.A."/>
            <person name="Richardson P."/>
        </authorList>
    </citation>
    <scope>NUCLEOTIDE SEQUENCE [LARGE SCALE GENOMIC DNA]</scope>
    <source>
        <strain evidence="12">ATCC 700394 / DSM 18823 / ISDg</strain>
    </source>
</reference>
<dbReference type="HOGENOM" id="CLU_065532_0_0_9"/>
<comment type="cofactor">
    <cofactor evidence="2">
        <name>Mg(2+)</name>
        <dbReference type="ChEBI" id="CHEBI:18420"/>
    </cofactor>
</comment>
<protein>
    <submittedName>
        <fullName evidence="11">Endonuclease/exonuclease/phosphatase</fullName>
    </submittedName>
</protein>
<evidence type="ECO:0000256" key="4">
    <source>
        <dbReference type="ARBA" id="ARBA00022723"/>
    </source>
</evidence>
<evidence type="ECO:0000256" key="8">
    <source>
        <dbReference type="ARBA" id="ARBA00023204"/>
    </source>
</evidence>
<dbReference type="OrthoDB" id="7616949at2"/>
<dbReference type="InterPro" id="IPR005135">
    <property type="entry name" value="Endo/exonuclease/phosphatase"/>
</dbReference>
<dbReference type="SUPFAM" id="SSF56219">
    <property type="entry name" value="DNase I-like"/>
    <property type="match status" value="1"/>
</dbReference>
<evidence type="ECO:0000256" key="9">
    <source>
        <dbReference type="SAM" id="Phobius"/>
    </source>
</evidence>
<keyword evidence="5" id="KW-0227">DNA damage</keyword>
<dbReference type="GO" id="GO:0004519">
    <property type="term" value="F:endonuclease activity"/>
    <property type="evidence" value="ECO:0007669"/>
    <property type="project" value="UniProtKB-KW"/>
</dbReference>
<evidence type="ECO:0000313" key="11">
    <source>
        <dbReference type="EMBL" id="ABX41908.1"/>
    </source>
</evidence>
<dbReference type="Pfam" id="PF03372">
    <property type="entry name" value="Exo_endo_phos"/>
    <property type="match status" value="1"/>
</dbReference>
<sequence>MRIGRILKIVSIVLGVIFVVILSYVAYVFLTYHRIDDNQILESYTKGEVKKQEVSLNTEYSILTYNIGFGAYSSDYSFFMDGGKFSRAYNKQAAIDNINGSIKVVKSKDTDFVFIQEVDLKATRSYGVNENEMILDAFQDISSAFAVNYDSPYLMYPILEPHGKSKAGISTISKFRIIDSVRRSLPIDTSVYKLIDLDRCYTISRIKVENGKYLCLYNVHLSAYTKDESIVKNQIKMLSEDMKSDFEEGNYIICGGDFNQDLLGDSPSIFHTPTLEENWAKPFPSLLLPSGITVAYDLLSDELRGKLTPSCRNADSPYIKETSFVTMVDGFLISTNVQLNSIETIDNGFLYSDHNPVIMKFQLMPVK</sequence>
<keyword evidence="9" id="KW-1133">Transmembrane helix</keyword>
<evidence type="ECO:0000313" key="12">
    <source>
        <dbReference type="Proteomes" id="UP000000370"/>
    </source>
</evidence>
<dbReference type="EMBL" id="CP000885">
    <property type="protein sequence ID" value="ABX41908.1"/>
    <property type="molecule type" value="Genomic_DNA"/>
</dbReference>
<dbReference type="GO" id="GO:0004527">
    <property type="term" value="F:exonuclease activity"/>
    <property type="evidence" value="ECO:0007669"/>
    <property type="project" value="UniProtKB-KW"/>
</dbReference>
<keyword evidence="11" id="KW-0255">Endonuclease</keyword>
<keyword evidence="8" id="KW-0234">DNA repair</keyword>
<name>A9KQJ5_LACP7</name>
<evidence type="ECO:0000256" key="1">
    <source>
        <dbReference type="ARBA" id="ARBA00001936"/>
    </source>
</evidence>
<evidence type="ECO:0000256" key="7">
    <source>
        <dbReference type="ARBA" id="ARBA00022842"/>
    </source>
</evidence>
<comment type="cofactor">
    <cofactor evidence="1">
        <name>Mn(2+)</name>
        <dbReference type="ChEBI" id="CHEBI:29035"/>
    </cofactor>
</comment>
<feature type="transmembrane region" description="Helical" evidence="9">
    <location>
        <begin position="12"/>
        <end position="30"/>
    </location>
</feature>
<evidence type="ECO:0000256" key="6">
    <source>
        <dbReference type="ARBA" id="ARBA00022801"/>
    </source>
</evidence>
<keyword evidence="7" id="KW-0460">Magnesium</keyword>
<keyword evidence="9" id="KW-0812">Transmembrane</keyword>
<organism evidence="11 12">
    <name type="scientific">Lachnoclostridium phytofermentans (strain ATCC 700394 / DSM 18823 / ISDg)</name>
    <name type="common">Clostridium phytofermentans</name>
    <dbReference type="NCBI Taxonomy" id="357809"/>
    <lineage>
        <taxon>Bacteria</taxon>
        <taxon>Bacillati</taxon>
        <taxon>Bacillota</taxon>
        <taxon>Clostridia</taxon>
        <taxon>Lachnospirales</taxon>
        <taxon>Lachnospiraceae</taxon>
    </lineage>
</organism>
<evidence type="ECO:0000256" key="5">
    <source>
        <dbReference type="ARBA" id="ARBA00022763"/>
    </source>
</evidence>
<keyword evidence="12" id="KW-1185">Reference proteome</keyword>
<gene>
    <name evidence="11" type="ordered locus">Cphy_1534</name>
</gene>
<dbReference type="RefSeq" id="WP_012199562.1">
    <property type="nucleotide sequence ID" value="NC_010001.1"/>
</dbReference>
<keyword evidence="11" id="KW-0269">Exonuclease</keyword>
<evidence type="ECO:0000256" key="2">
    <source>
        <dbReference type="ARBA" id="ARBA00001946"/>
    </source>
</evidence>
<accession>A9KQJ5</accession>
<dbReference type="GO" id="GO:0006281">
    <property type="term" value="P:DNA repair"/>
    <property type="evidence" value="ECO:0007669"/>
    <property type="project" value="UniProtKB-KW"/>
</dbReference>